<keyword evidence="3" id="KW-0808">Transferase</keyword>
<dbReference type="PANTHER" id="PTHR12192">
    <property type="entry name" value="CATION TRANSPORT PROTEIN CHAC-RELATED"/>
    <property type="match status" value="1"/>
</dbReference>
<organism evidence="3 4">
    <name type="scientific">Roseitalea porphyridii</name>
    <dbReference type="NCBI Taxonomy" id="1852022"/>
    <lineage>
        <taxon>Bacteria</taxon>
        <taxon>Pseudomonadati</taxon>
        <taxon>Pseudomonadota</taxon>
        <taxon>Alphaproteobacteria</taxon>
        <taxon>Hyphomicrobiales</taxon>
        <taxon>Ahrensiaceae</taxon>
        <taxon>Roseitalea</taxon>
    </lineage>
</organism>
<dbReference type="EC" id="4.3.2.7" evidence="1"/>
<evidence type="ECO:0000313" key="4">
    <source>
        <dbReference type="Proteomes" id="UP000293719"/>
    </source>
</evidence>
<dbReference type="PANTHER" id="PTHR12192:SF2">
    <property type="entry name" value="GLUTATHIONE-SPECIFIC GAMMA-GLUTAMYLCYCLOTRANSFERASE 2"/>
    <property type="match status" value="1"/>
</dbReference>
<dbReference type="GeneID" id="90765779"/>
<dbReference type="RefSeq" id="WP_131614925.1">
    <property type="nucleotide sequence ID" value="NZ_CP036532.1"/>
</dbReference>
<dbReference type="CDD" id="cd06661">
    <property type="entry name" value="GGCT_like"/>
    <property type="match status" value="1"/>
</dbReference>
<dbReference type="InterPro" id="IPR036568">
    <property type="entry name" value="GGCT-like_sf"/>
</dbReference>
<dbReference type="OrthoDB" id="9795692at2"/>
<accession>A0A4P6UXJ8</accession>
<proteinExistence type="predicted"/>
<dbReference type="InterPro" id="IPR013024">
    <property type="entry name" value="GGCT-like"/>
</dbReference>
<keyword evidence="2" id="KW-0456">Lyase</keyword>
<reference evidence="3 4" key="1">
    <citation type="journal article" date="2017" name="Int. J. Syst. Evol. Microbiol.">
        <title>Roseitalea porphyridii gen. nov., sp. nov., isolated from a red alga, and reclassification of Hoeflea suaedae Chung et al. 2013 as Pseudohoeflea suaedae gen. nov., comb. nov.</title>
        <authorList>
            <person name="Hyeon J.W."/>
            <person name="Jeong S.E."/>
            <person name="Baek K."/>
            <person name="Jeon C.O."/>
        </authorList>
    </citation>
    <scope>NUCLEOTIDE SEQUENCE [LARGE SCALE GENOMIC DNA]</scope>
    <source>
        <strain evidence="3 4">MA7-20</strain>
    </source>
</reference>
<evidence type="ECO:0000256" key="1">
    <source>
        <dbReference type="ARBA" id="ARBA00012344"/>
    </source>
</evidence>
<dbReference type="GO" id="GO:0016740">
    <property type="term" value="F:transferase activity"/>
    <property type="evidence" value="ECO:0007669"/>
    <property type="project" value="UniProtKB-KW"/>
</dbReference>
<dbReference type="AlphaFoldDB" id="A0A4P6UXJ8"/>
<protein>
    <recommendedName>
        <fullName evidence="1">glutathione-specific gamma-glutamylcyclotransferase</fullName>
        <ecNumber evidence="1">4.3.2.7</ecNumber>
    </recommendedName>
</protein>
<dbReference type="Proteomes" id="UP000293719">
    <property type="component" value="Chromosome"/>
</dbReference>
<dbReference type="GO" id="GO:0006751">
    <property type="term" value="P:glutathione catabolic process"/>
    <property type="evidence" value="ECO:0007669"/>
    <property type="project" value="InterPro"/>
</dbReference>
<dbReference type="InterPro" id="IPR006840">
    <property type="entry name" value="ChaC"/>
</dbReference>
<sequence>MNQLWIFGYASLMWRPGFSFVERRRARLTGYHRSLCIHSFEHRGTRERPGLVMGLDRGGACVGVAFRVAREDEDAVMAYLRARELITRVYKERRSRIVLSDGQAAEAVTYVVDRHHEQYAGRLSVDAAVERVCGAVGQAGPNEDYVLNTVAHLHELGIEDAWLEAVAARITQRLS</sequence>
<dbReference type="Gene3D" id="3.10.490.10">
    <property type="entry name" value="Gamma-glutamyl cyclotransferase-like"/>
    <property type="match status" value="1"/>
</dbReference>
<dbReference type="EMBL" id="CP036532">
    <property type="protein sequence ID" value="QBK29223.1"/>
    <property type="molecule type" value="Genomic_DNA"/>
</dbReference>
<dbReference type="Pfam" id="PF04752">
    <property type="entry name" value="ChaC"/>
    <property type="match status" value="1"/>
</dbReference>
<evidence type="ECO:0000313" key="3">
    <source>
        <dbReference type="EMBL" id="QBK29223.1"/>
    </source>
</evidence>
<keyword evidence="4" id="KW-1185">Reference proteome</keyword>
<evidence type="ECO:0000256" key="2">
    <source>
        <dbReference type="ARBA" id="ARBA00023239"/>
    </source>
</evidence>
<dbReference type="GO" id="GO:0005737">
    <property type="term" value="C:cytoplasm"/>
    <property type="evidence" value="ECO:0007669"/>
    <property type="project" value="TreeGrafter"/>
</dbReference>
<name>A0A4P6UXJ8_9HYPH</name>
<dbReference type="KEGG" id="rpod:E0E05_00600"/>
<dbReference type="GO" id="GO:0061928">
    <property type="term" value="F:glutathione specific gamma-glutamylcyclotransferase activity"/>
    <property type="evidence" value="ECO:0007669"/>
    <property type="project" value="UniProtKB-EC"/>
</dbReference>
<gene>
    <name evidence="3" type="ORF">E0E05_00600</name>
</gene>
<dbReference type="SUPFAM" id="SSF110857">
    <property type="entry name" value="Gamma-glutamyl cyclotransferase-like"/>
    <property type="match status" value="1"/>
</dbReference>